<evidence type="ECO:0008006" key="3">
    <source>
        <dbReference type="Google" id="ProtNLM"/>
    </source>
</evidence>
<dbReference type="Proteomes" id="UP001447188">
    <property type="component" value="Unassembled WGS sequence"/>
</dbReference>
<reference evidence="1 2" key="1">
    <citation type="submission" date="2024-02" db="EMBL/GenBank/DDBJ databases">
        <title>Discinaceae phylogenomics.</title>
        <authorList>
            <person name="Dirks A.C."/>
            <person name="James T.Y."/>
        </authorList>
    </citation>
    <scope>NUCLEOTIDE SEQUENCE [LARGE SCALE GENOMIC DNA]</scope>
    <source>
        <strain evidence="1 2">ACD0624</strain>
    </source>
</reference>
<accession>A0ABR3GT78</accession>
<gene>
    <name evidence="1" type="ORF">Q9L58_001904</name>
</gene>
<keyword evidence="2" id="KW-1185">Reference proteome</keyword>
<evidence type="ECO:0000313" key="2">
    <source>
        <dbReference type="Proteomes" id="UP001447188"/>
    </source>
</evidence>
<dbReference type="Gene3D" id="3.30.40.10">
    <property type="entry name" value="Zinc/RING finger domain, C3HC4 (zinc finger)"/>
    <property type="match status" value="1"/>
</dbReference>
<sequence length="214" mass="23283">MTEPNEHHPLPEPNELSETELAIYNALALEGIDIPDAERRRWLERARRHADIAQEEWIAANGTSEQRQAMSTPSGLVAAVEQAGELQQTRGEASKIIGHWDGPAPDPEDLGRAADYAAHLLELFMRVKPADDAQIGTEHKELLVRVMSSLPGMTRRIQALELGTDGDGERQKSPSLIIPSGCAVCYSAVADMALMPCGHLALCEVCVVFAVGEQ</sequence>
<comment type="caution">
    <text evidence="1">The sequence shown here is derived from an EMBL/GenBank/DDBJ whole genome shotgun (WGS) entry which is preliminary data.</text>
</comment>
<name>A0ABR3GT78_9PEZI</name>
<proteinExistence type="predicted"/>
<protein>
    <recommendedName>
        <fullName evidence="3">RING-type domain-containing protein</fullName>
    </recommendedName>
</protein>
<dbReference type="InterPro" id="IPR013083">
    <property type="entry name" value="Znf_RING/FYVE/PHD"/>
</dbReference>
<dbReference type="EMBL" id="JBBBZM010000015">
    <property type="protein sequence ID" value="KAL0639023.1"/>
    <property type="molecule type" value="Genomic_DNA"/>
</dbReference>
<dbReference type="Pfam" id="PF13920">
    <property type="entry name" value="zf-C3HC4_3"/>
    <property type="match status" value="1"/>
</dbReference>
<organism evidence="1 2">
    <name type="scientific">Discina gigas</name>
    <dbReference type="NCBI Taxonomy" id="1032678"/>
    <lineage>
        <taxon>Eukaryota</taxon>
        <taxon>Fungi</taxon>
        <taxon>Dikarya</taxon>
        <taxon>Ascomycota</taxon>
        <taxon>Pezizomycotina</taxon>
        <taxon>Pezizomycetes</taxon>
        <taxon>Pezizales</taxon>
        <taxon>Discinaceae</taxon>
        <taxon>Discina</taxon>
    </lineage>
</organism>
<evidence type="ECO:0000313" key="1">
    <source>
        <dbReference type="EMBL" id="KAL0639023.1"/>
    </source>
</evidence>